<dbReference type="Pfam" id="PF06718">
    <property type="entry name" value="DUF1203"/>
    <property type="match status" value="1"/>
</dbReference>
<protein>
    <submittedName>
        <fullName evidence="1">DUF1203 domain-containing protein</fullName>
    </submittedName>
</protein>
<evidence type="ECO:0000313" key="2">
    <source>
        <dbReference type="Proteomes" id="UP001209535"/>
    </source>
</evidence>
<evidence type="ECO:0000313" key="1">
    <source>
        <dbReference type="EMBL" id="MCU9848953.1"/>
    </source>
</evidence>
<dbReference type="EMBL" id="JAOVQO010000011">
    <property type="protein sequence ID" value="MCU9848953.1"/>
    <property type="molecule type" value="Genomic_DNA"/>
</dbReference>
<keyword evidence="2" id="KW-1185">Reference proteome</keyword>
<proteinExistence type="predicted"/>
<dbReference type="InterPro" id="IPR009593">
    <property type="entry name" value="DUF1203"/>
</dbReference>
<name>A0ABT2X4T5_9RHOB</name>
<organism evidence="1 2">
    <name type="scientific">Albidovulum salinarum</name>
    <dbReference type="NCBI Taxonomy" id="2984153"/>
    <lineage>
        <taxon>Bacteria</taxon>
        <taxon>Pseudomonadati</taxon>
        <taxon>Pseudomonadota</taxon>
        <taxon>Alphaproteobacteria</taxon>
        <taxon>Rhodobacterales</taxon>
        <taxon>Paracoccaceae</taxon>
        <taxon>Albidovulum</taxon>
    </lineage>
</organism>
<reference evidence="1 2" key="1">
    <citation type="submission" date="2022-10" db="EMBL/GenBank/DDBJ databases">
        <title>Defluviimonas sp. nov., isolated from ocean surface sediments.</title>
        <authorList>
            <person name="He W."/>
            <person name="Wang L."/>
            <person name="Zhang D.-F."/>
        </authorList>
    </citation>
    <scope>NUCLEOTIDE SEQUENCE [LARGE SCALE GENOMIC DNA]</scope>
    <source>
        <strain evidence="1 2">WL0024</strain>
    </source>
</reference>
<dbReference type="RefSeq" id="WP_263336913.1">
    <property type="nucleotide sequence ID" value="NZ_JAOVQO010000011.1"/>
</dbReference>
<dbReference type="PIRSF" id="PIRSF034110">
    <property type="entry name" value="DUF1203"/>
    <property type="match status" value="1"/>
</dbReference>
<gene>
    <name evidence="1" type="ORF">OEZ60_13155</name>
</gene>
<sequence length="156" mass="17096">MNFQIHSLPAGDFSPLFNLTDEELAARNACRMIVKTKPGTPCRVSMEDAEVGETVILLNYAHLPEASPFRATHAIYVRENAVQAELAVNEVPQMLRSRLISLRMFDENHMMIDADVVAGEDLAHAISASFADTEVSYIHLHNAKPGCFAASVSRAG</sequence>
<accession>A0ABT2X4T5</accession>
<dbReference type="Proteomes" id="UP001209535">
    <property type="component" value="Unassembled WGS sequence"/>
</dbReference>
<comment type="caution">
    <text evidence="1">The sequence shown here is derived from an EMBL/GenBank/DDBJ whole genome shotgun (WGS) entry which is preliminary data.</text>
</comment>